<dbReference type="Pfam" id="PF08044">
    <property type="entry name" value="DUF1707"/>
    <property type="match status" value="1"/>
</dbReference>
<dbReference type="AlphaFoldDB" id="A0A7G9RDP3"/>
<dbReference type="EMBL" id="CP060713">
    <property type="protein sequence ID" value="QNN53718.1"/>
    <property type="molecule type" value="Genomic_DNA"/>
</dbReference>
<keyword evidence="1" id="KW-1133">Transmembrane helix</keyword>
<keyword evidence="1" id="KW-0812">Transmembrane</keyword>
<dbReference type="RefSeq" id="WP_187579562.1">
    <property type="nucleotide sequence ID" value="NZ_CP060713.1"/>
</dbReference>
<keyword evidence="4" id="KW-1185">Reference proteome</keyword>
<protein>
    <submittedName>
        <fullName evidence="3">DUF1707 domain-containing protein</fullName>
    </submittedName>
</protein>
<proteinExistence type="predicted"/>
<evidence type="ECO:0000313" key="4">
    <source>
        <dbReference type="Proteomes" id="UP000515947"/>
    </source>
</evidence>
<dbReference type="KEGG" id="nmes:H9L09_04685"/>
<organism evidence="3 4">
    <name type="scientific">Nocardioides mesophilus</name>
    <dbReference type="NCBI Taxonomy" id="433659"/>
    <lineage>
        <taxon>Bacteria</taxon>
        <taxon>Bacillati</taxon>
        <taxon>Actinomycetota</taxon>
        <taxon>Actinomycetes</taxon>
        <taxon>Propionibacteriales</taxon>
        <taxon>Nocardioidaceae</taxon>
        <taxon>Nocardioides</taxon>
    </lineage>
</organism>
<gene>
    <name evidence="3" type="ORF">H9L09_04685</name>
</gene>
<evidence type="ECO:0000259" key="2">
    <source>
        <dbReference type="Pfam" id="PF08044"/>
    </source>
</evidence>
<accession>A0A7G9RDP3</accession>
<feature type="domain" description="DUF1707" evidence="2">
    <location>
        <begin position="127"/>
        <end position="175"/>
    </location>
</feature>
<evidence type="ECO:0000256" key="1">
    <source>
        <dbReference type="SAM" id="Phobius"/>
    </source>
</evidence>
<feature type="transmembrane region" description="Helical" evidence="1">
    <location>
        <begin position="199"/>
        <end position="220"/>
    </location>
</feature>
<evidence type="ECO:0000313" key="3">
    <source>
        <dbReference type="EMBL" id="QNN53718.1"/>
    </source>
</evidence>
<dbReference type="InterPro" id="IPR012551">
    <property type="entry name" value="DUF1707_SHOCT-like"/>
</dbReference>
<keyword evidence="1" id="KW-0472">Membrane</keyword>
<reference evidence="3 4" key="1">
    <citation type="submission" date="2020-08" db="EMBL/GenBank/DDBJ databases">
        <title>Genome sequence of Nocardioides mesophilus KACC 16243T.</title>
        <authorList>
            <person name="Hyun D.-W."/>
            <person name="Bae J.-W."/>
        </authorList>
    </citation>
    <scope>NUCLEOTIDE SEQUENCE [LARGE SCALE GENOMIC DNA]</scope>
    <source>
        <strain evidence="3 4">KACC 16243</strain>
    </source>
</reference>
<name>A0A7G9RDP3_9ACTN</name>
<sequence length="223" mass="24095">MGFQLRAGDDPLPLEIAVLDELASGAHDVAELSAATASPPDEVERVLVWGVGQGLVNRMPLMEGEYVVLTEKGLSTVAFQRRLVSAYGPKGEIDLAGLSRDFGASWQAMREGQTAELQRSQAHLVVDHAEREAASTSLREHYAEGAIDLAELERRTAIVLSARTRGELRPAVDDLDPQEVIAPAPVDPFTAPMVQVVRAYTAIKTVVAVFFFGLILLSVLSHL</sequence>
<dbReference type="Proteomes" id="UP000515947">
    <property type="component" value="Chromosome"/>
</dbReference>